<feature type="binding site" evidence="2">
    <location>
        <begin position="194"/>
        <end position="196"/>
    </location>
    <ligand>
        <name>substrate</name>
    </ligand>
</feature>
<comment type="cofactor">
    <cofactor evidence="2">
        <name>Mg(2+)</name>
        <dbReference type="ChEBI" id="CHEBI:18420"/>
    </cofactor>
    <text evidence="2">Binds 2 magnesium ions per subunit.</text>
</comment>
<accession>A0A2M7X5T0</accession>
<comment type="function">
    <text evidence="2">Catalyzes the condensation of isopentenyl diphosphate (IPP) with allylic pyrophosphates generating different type of terpenoids.</text>
</comment>
<organism evidence="3 4">
    <name type="scientific">candidate division WWE3 bacterium CG_4_9_14_3_um_filter_34_6</name>
    <dbReference type="NCBI Taxonomy" id="1975079"/>
    <lineage>
        <taxon>Bacteria</taxon>
        <taxon>Katanobacteria</taxon>
    </lineage>
</organism>
<evidence type="ECO:0000313" key="4">
    <source>
        <dbReference type="Proteomes" id="UP000230683"/>
    </source>
</evidence>
<evidence type="ECO:0000313" key="3">
    <source>
        <dbReference type="EMBL" id="PJA41361.1"/>
    </source>
</evidence>
<dbReference type="NCBIfam" id="TIGR00055">
    <property type="entry name" value="uppS"/>
    <property type="match status" value="1"/>
</dbReference>
<protein>
    <recommendedName>
        <fullName evidence="2">Isoprenyl transferase</fullName>
        <ecNumber evidence="2">2.5.1.-</ecNumber>
    </recommendedName>
</protein>
<sequence>MKQKKDTPEIENIPTHVAIIMDGNRRWAVERNLSYTHGHKEALHRIEELIEYAGKIGIKYLTLWAWSPKNWKRSQDFIDGIVELFRMQLKDDGLFERAVKKGAKLHHIGKWDGFPDDIRKKSMERLAVDPEKKVIDVNLALGYEGRNEIVDAVKNIIKDGISADKINHELISSYLYTKGQPDVDLMIRTGGDKRTSGYLVWQIADAELYFTNTYMPSFNVDEFKKALVDYSGRERRMGGDSKKY</sequence>
<dbReference type="EC" id="2.5.1.-" evidence="2"/>
<feature type="binding site" evidence="2">
    <location>
        <position position="39"/>
    </location>
    <ligand>
        <name>substrate</name>
    </ligand>
</feature>
<proteinExistence type="inferred from homology"/>
<feature type="binding site" evidence="2">
    <location>
        <begin position="23"/>
        <end position="26"/>
    </location>
    <ligand>
        <name>substrate</name>
    </ligand>
</feature>
<comment type="similarity">
    <text evidence="2">Belongs to the UPP synthase family.</text>
</comment>
<feature type="binding site" evidence="2">
    <location>
        <position position="207"/>
    </location>
    <ligand>
        <name>Mg(2+)</name>
        <dbReference type="ChEBI" id="CHEBI:18420"/>
    </ligand>
</feature>
<feature type="binding site" evidence="2">
    <location>
        <position position="22"/>
    </location>
    <ligand>
        <name>Mg(2+)</name>
        <dbReference type="ChEBI" id="CHEBI:18420"/>
    </ligand>
</feature>
<dbReference type="PROSITE" id="PS01066">
    <property type="entry name" value="UPP_SYNTHASE"/>
    <property type="match status" value="1"/>
</dbReference>
<dbReference type="Gene3D" id="3.40.1180.10">
    <property type="entry name" value="Decaprenyl diphosphate synthase-like"/>
    <property type="match status" value="1"/>
</dbReference>
<keyword evidence="1 2" id="KW-0808">Transferase</keyword>
<comment type="subunit">
    <text evidence="2">Homodimer.</text>
</comment>
<feature type="binding site" evidence="2">
    <location>
        <position position="73"/>
    </location>
    <ligand>
        <name>substrate</name>
    </ligand>
</feature>
<evidence type="ECO:0000256" key="2">
    <source>
        <dbReference type="HAMAP-Rule" id="MF_01139"/>
    </source>
</evidence>
<dbReference type="InterPro" id="IPR001441">
    <property type="entry name" value="UPP_synth-like"/>
</dbReference>
<dbReference type="GO" id="GO:0016094">
    <property type="term" value="P:polyprenol biosynthetic process"/>
    <property type="evidence" value="ECO:0007669"/>
    <property type="project" value="TreeGrafter"/>
</dbReference>
<dbReference type="PANTHER" id="PTHR10291:SF0">
    <property type="entry name" value="DEHYDRODOLICHYL DIPHOSPHATE SYNTHASE 2"/>
    <property type="match status" value="1"/>
</dbReference>
<reference evidence="4" key="1">
    <citation type="submission" date="2017-09" db="EMBL/GenBank/DDBJ databases">
        <title>Depth-based differentiation of microbial function through sediment-hosted aquifers and enrichment of novel symbionts in the deep terrestrial subsurface.</title>
        <authorList>
            <person name="Probst A.J."/>
            <person name="Ladd B."/>
            <person name="Jarett J.K."/>
            <person name="Geller-Mcgrath D.E."/>
            <person name="Sieber C.M.K."/>
            <person name="Emerson J.B."/>
            <person name="Anantharaman K."/>
            <person name="Thomas B.C."/>
            <person name="Malmstrom R."/>
            <person name="Stieglmeier M."/>
            <person name="Klingl A."/>
            <person name="Woyke T."/>
            <person name="Ryan C.M."/>
            <person name="Banfield J.F."/>
        </authorList>
    </citation>
    <scope>NUCLEOTIDE SEQUENCE [LARGE SCALE GENOMIC DNA]</scope>
</reference>
<dbReference type="InterPro" id="IPR018520">
    <property type="entry name" value="UPP_synth-like_CS"/>
</dbReference>
<dbReference type="HAMAP" id="MF_01139">
    <property type="entry name" value="ISPT"/>
    <property type="match status" value="1"/>
</dbReference>
<feature type="binding site" evidence="2">
    <location>
        <position position="188"/>
    </location>
    <ligand>
        <name>substrate</name>
    </ligand>
</feature>
<evidence type="ECO:0000256" key="1">
    <source>
        <dbReference type="ARBA" id="ARBA00022679"/>
    </source>
</evidence>
<dbReference type="GO" id="GO:0045547">
    <property type="term" value="F:ditrans,polycis-polyprenyl diphosphate synthase [(2E,6E)-farnesyl diphosphate specific] activity"/>
    <property type="evidence" value="ECO:0007669"/>
    <property type="project" value="TreeGrafter"/>
</dbReference>
<dbReference type="EMBL" id="PFWY01000019">
    <property type="protein sequence ID" value="PJA41361.1"/>
    <property type="molecule type" value="Genomic_DNA"/>
</dbReference>
<dbReference type="Pfam" id="PF01255">
    <property type="entry name" value="Prenyltransf"/>
    <property type="match status" value="1"/>
</dbReference>
<comment type="caution">
    <text evidence="2">Lacks conserved residue(s) required for the propagation of feature annotation.</text>
</comment>
<dbReference type="Proteomes" id="UP000230683">
    <property type="component" value="Unassembled WGS sequence"/>
</dbReference>
<feature type="active site" evidence="2">
    <location>
        <position position="22"/>
    </location>
</feature>
<dbReference type="PANTHER" id="PTHR10291">
    <property type="entry name" value="DEHYDRODOLICHYL DIPHOSPHATE SYNTHASE FAMILY MEMBER"/>
    <property type="match status" value="1"/>
</dbReference>
<dbReference type="GO" id="GO:0000287">
    <property type="term" value="F:magnesium ion binding"/>
    <property type="evidence" value="ECO:0007669"/>
    <property type="project" value="UniProtKB-UniRule"/>
</dbReference>
<feature type="active site" description="Proton acceptor" evidence="2">
    <location>
        <position position="70"/>
    </location>
</feature>
<dbReference type="CDD" id="cd00475">
    <property type="entry name" value="Cis_IPPS"/>
    <property type="match status" value="1"/>
</dbReference>
<gene>
    <name evidence="3" type="primary">uppS</name>
    <name evidence="3" type="ORF">CO178_00345</name>
</gene>
<dbReference type="InterPro" id="IPR036424">
    <property type="entry name" value="UPP_synth-like_sf"/>
</dbReference>
<dbReference type="SUPFAM" id="SSF64005">
    <property type="entry name" value="Undecaprenyl diphosphate synthase"/>
    <property type="match status" value="1"/>
</dbReference>
<keyword evidence="2" id="KW-0479">Metal-binding</keyword>
<name>A0A2M7X5T0_UNCKA</name>
<comment type="caution">
    <text evidence="3">The sequence shown here is derived from an EMBL/GenBank/DDBJ whole genome shotgun (WGS) entry which is preliminary data.</text>
</comment>
<feature type="binding site" evidence="2">
    <location>
        <position position="71"/>
    </location>
    <ligand>
        <name>substrate</name>
    </ligand>
</feature>
<dbReference type="AlphaFoldDB" id="A0A2M7X5T0"/>
<feature type="binding site" evidence="2">
    <location>
        <position position="27"/>
    </location>
    <ligand>
        <name>substrate</name>
    </ligand>
</feature>
<keyword evidence="2" id="KW-0460">Magnesium</keyword>